<sequence length="208" mass="23879">MIYLEETFNLSPASPETLDIFTKFAKKYLVPICDEVGARLIAAWSSYSEWYGQVTQIMEFDGIESLKSFRLKTSQNSAWGEYIVGLEDFAPVRRSRLLEPLESVPPKVLHEAITKSQETPIKVYGLAILQVAAYKMDEMKKGLELSHKSLPIIASWRPVVGSPTEIIDLWAMPLLPEKYKRASPFEKQFFKPLREMAPMERIVQIYML</sequence>
<dbReference type="EMBL" id="BARU01020936">
    <property type="protein sequence ID" value="GAH54804.1"/>
    <property type="molecule type" value="Genomic_DNA"/>
</dbReference>
<dbReference type="Gene3D" id="3.30.70.100">
    <property type="match status" value="1"/>
</dbReference>
<name>X1HLT0_9ZZZZ</name>
<proteinExistence type="predicted"/>
<protein>
    <recommendedName>
        <fullName evidence="2">NIPSNAP domain-containing protein</fullName>
    </recommendedName>
</protein>
<evidence type="ECO:0008006" key="2">
    <source>
        <dbReference type="Google" id="ProtNLM"/>
    </source>
</evidence>
<evidence type="ECO:0000313" key="1">
    <source>
        <dbReference type="EMBL" id="GAH54804.1"/>
    </source>
</evidence>
<comment type="caution">
    <text evidence="1">The sequence shown here is derived from an EMBL/GenBank/DDBJ whole genome shotgun (WGS) entry which is preliminary data.</text>
</comment>
<dbReference type="SUPFAM" id="SSF54909">
    <property type="entry name" value="Dimeric alpha+beta barrel"/>
    <property type="match status" value="1"/>
</dbReference>
<feature type="non-terminal residue" evidence="1">
    <location>
        <position position="208"/>
    </location>
</feature>
<dbReference type="AlphaFoldDB" id="X1HLT0"/>
<reference evidence="1" key="1">
    <citation type="journal article" date="2014" name="Front. Microbiol.">
        <title>High frequency of phylogenetically diverse reductive dehalogenase-homologous genes in deep subseafloor sedimentary metagenomes.</title>
        <authorList>
            <person name="Kawai M."/>
            <person name="Futagami T."/>
            <person name="Toyoda A."/>
            <person name="Takaki Y."/>
            <person name="Nishi S."/>
            <person name="Hori S."/>
            <person name="Arai W."/>
            <person name="Tsubouchi T."/>
            <person name="Morono Y."/>
            <person name="Uchiyama I."/>
            <person name="Ito T."/>
            <person name="Fujiyama A."/>
            <person name="Inagaki F."/>
            <person name="Takami H."/>
        </authorList>
    </citation>
    <scope>NUCLEOTIDE SEQUENCE</scope>
    <source>
        <strain evidence="1">Expedition CK06-06</strain>
    </source>
</reference>
<organism evidence="1">
    <name type="scientific">marine sediment metagenome</name>
    <dbReference type="NCBI Taxonomy" id="412755"/>
    <lineage>
        <taxon>unclassified sequences</taxon>
        <taxon>metagenomes</taxon>
        <taxon>ecological metagenomes</taxon>
    </lineage>
</organism>
<gene>
    <name evidence="1" type="ORF">S03H2_34322</name>
</gene>
<dbReference type="InterPro" id="IPR011008">
    <property type="entry name" value="Dimeric_a/b-barrel"/>
</dbReference>
<accession>X1HLT0</accession>